<name>A0A2T1N667_9FLAO</name>
<dbReference type="AlphaFoldDB" id="A0A2T1N667"/>
<comment type="caution">
    <text evidence="1">The sequence shown here is derived from an EMBL/GenBank/DDBJ whole genome shotgun (WGS) entry which is preliminary data.</text>
</comment>
<keyword evidence="2" id="KW-1185">Reference proteome</keyword>
<dbReference type="EMBL" id="PXOT01000027">
    <property type="protein sequence ID" value="PSG87078.1"/>
    <property type="molecule type" value="Genomic_DNA"/>
</dbReference>
<reference evidence="1 2" key="1">
    <citation type="submission" date="2018-03" db="EMBL/GenBank/DDBJ databases">
        <title>Mesoflavibacter sp. HG37 and Mesoflavibacter sp. HG96 sp.nov., two marine bacteria isolated from seawater of Western Pacific Ocean.</title>
        <authorList>
            <person name="Cheng H."/>
            <person name="Wu Y.-H."/>
            <person name="Guo L.-L."/>
            <person name="Xu X.-W."/>
        </authorList>
    </citation>
    <scope>NUCLEOTIDE SEQUENCE [LARGE SCALE GENOMIC DNA]</scope>
    <source>
        <strain evidence="1 2">KCTC 42117</strain>
    </source>
</reference>
<protein>
    <submittedName>
        <fullName evidence="1">Uncharacterized protein</fullName>
    </submittedName>
</protein>
<organism evidence="1 2">
    <name type="scientific">Mesoflavibacter zeaxanthinifaciens subsp. sabulilitoris</name>
    <dbReference type="NCBI Taxonomy" id="1520893"/>
    <lineage>
        <taxon>Bacteria</taxon>
        <taxon>Pseudomonadati</taxon>
        <taxon>Bacteroidota</taxon>
        <taxon>Flavobacteriia</taxon>
        <taxon>Flavobacteriales</taxon>
        <taxon>Flavobacteriaceae</taxon>
        <taxon>Mesoflavibacter</taxon>
    </lineage>
</organism>
<proteinExistence type="predicted"/>
<dbReference type="Proteomes" id="UP000238430">
    <property type="component" value="Unassembled WGS sequence"/>
</dbReference>
<accession>A0A2T1N667</accession>
<evidence type="ECO:0000313" key="2">
    <source>
        <dbReference type="Proteomes" id="UP000238430"/>
    </source>
</evidence>
<sequence>MIYVQRLDLLIDVYFDCNYSMSTEQLYLKGNEEHWICICGNDTMDLGFQTCDKKGNFIEPTTHSLWQGHYACQNCGRIIEDSDTRKIVEQNPFALRYDDYLKSLKK</sequence>
<evidence type="ECO:0000313" key="1">
    <source>
        <dbReference type="EMBL" id="PSG87078.1"/>
    </source>
</evidence>
<gene>
    <name evidence="1" type="ORF">C7H61_13285</name>
</gene>